<feature type="compositionally biased region" description="Basic and acidic residues" evidence="1">
    <location>
        <begin position="106"/>
        <end position="128"/>
    </location>
</feature>
<dbReference type="RefSeq" id="XP_006811257.1">
    <property type="nucleotide sequence ID" value="XM_006811194.1"/>
</dbReference>
<evidence type="ECO:0000313" key="2">
    <source>
        <dbReference type="Proteomes" id="UP000694865"/>
    </source>
</evidence>
<sequence>MAPKNQEPRKYIQPIPLPIPSHQGLLIQARSDSVYNCTHPTRNQVFRDNYARRQRQMREQGYNAISYKPYRCVGEPFYLDEKKIILHALGQLENEEDLEDTTSSSDEEKDKVKENKVQLSTSHDDSAPKKFVLRRKSTQNKKTLSKELTEGRRMITSVKLGHGLFNIISAQDNARRNAKQIERAKIKERARREWQPAHVPSSSDDETDDELAEEVDLSVFMAQKDDHDVAERKEVAFSRMSTTVAEGAISGEECTDDETIRFETQSPTKSIVTDISVASTKKKKKKKKAEPPRPYTPCHSNINVQTDIDLEKEASLNSIFRQLCALNWLLESMIVEPPAAMGPILQCWNIKYKELKQNSFGKTTVRKIGRYKQYETNWKLFRERPATYLEKFNKKPSRFFGNTLTTTSARNTPRRGSAVGVGSLIQRTPSTLSSNHSSSPTPVMLDIPDKDETMSKVEEDPEYERSPFLESRYDSASVAGMEEEMGVKDVIRRQRAGSSASVKSSRDAQAIILLRNQTRTNQLSQQQLESRSVHSSKSDRHIRTWVATTSRLQQRAQRCTCCKGIKTTFPSQKYWNLPSECRHRFTDVAEEKALVLHDSLELFEKKRLWRSEEKFKAITNEKHISKQLDKLKHVTDDHESKTEAKKQRKKQEEEVKWFQELIKNIPHGLIEDRRVAAIVDKLESIGNIESRKITPQRFLNVLTGLRSWELCSPDICAAVEFVRAKIVNMAVEDFEGWCEHYMPRVSRAQSAPPR</sequence>
<feature type="region of interest" description="Disordered" evidence="1">
    <location>
        <begin position="188"/>
        <end position="209"/>
    </location>
</feature>
<proteinExistence type="predicted"/>
<dbReference type="PANTHER" id="PTHR34754">
    <property type="entry name" value="COILED-COIL DOMAIN-CONTAINING PROTEIN 60"/>
    <property type="match status" value="1"/>
</dbReference>
<evidence type="ECO:0000256" key="1">
    <source>
        <dbReference type="SAM" id="MobiDB-lite"/>
    </source>
</evidence>
<feature type="region of interest" description="Disordered" evidence="1">
    <location>
        <begin position="95"/>
        <end position="128"/>
    </location>
</feature>
<protein>
    <submittedName>
        <fullName evidence="3">Coiled-coil domain-containing protein 60-like isoform X1</fullName>
    </submittedName>
</protein>
<dbReference type="GeneID" id="100375456"/>
<evidence type="ECO:0000313" key="3">
    <source>
        <dbReference type="RefSeq" id="XP_006811257.1"/>
    </source>
</evidence>
<gene>
    <name evidence="3" type="primary">LOC100375456</name>
</gene>
<feature type="region of interest" description="Disordered" evidence="1">
    <location>
        <begin position="275"/>
        <end position="300"/>
    </location>
</feature>
<accession>A0ABM0LU16</accession>
<feature type="region of interest" description="Disordered" evidence="1">
    <location>
        <begin position="427"/>
        <end position="448"/>
    </location>
</feature>
<dbReference type="PANTHER" id="PTHR34754:SF1">
    <property type="entry name" value="COILED-COIL DOMAIN-CONTAINING PROTEIN 60"/>
    <property type="match status" value="1"/>
</dbReference>
<name>A0ABM0LU16_SACKO</name>
<keyword evidence="2" id="KW-1185">Reference proteome</keyword>
<dbReference type="Pfam" id="PF15769">
    <property type="entry name" value="DUF4698"/>
    <property type="match status" value="1"/>
</dbReference>
<dbReference type="Proteomes" id="UP000694865">
    <property type="component" value="Unplaced"/>
</dbReference>
<reference evidence="3" key="1">
    <citation type="submission" date="2025-08" db="UniProtKB">
        <authorList>
            <consortium name="RefSeq"/>
        </authorList>
    </citation>
    <scope>IDENTIFICATION</scope>
    <source>
        <tissue evidence="3">Testes</tissue>
    </source>
</reference>
<dbReference type="InterPro" id="IPR031526">
    <property type="entry name" value="DUF4698"/>
</dbReference>
<feature type="compositionally biased region" description="Low complexity" evidence="1">
    <location>
        <begin position="428"/>
        <end position="442"/>
    </location>
</feature>
<organism evidence="2 3">
    <name type="scientific">Saccoglossus kowalevskii</name>
    <name type="common">Acorn worm</name>
    <dbReference type="NCBI Taxonomy" id="10224"/>
    <lineage>
        <taxon>Eukaryota</taxon>
        <taxon>Metazoa</taxon>
        <taxon>Hemichordata</taxon>
        <taxon>Enteropneusta</taxon>
        <taxon>Harrimaniidae</taxon>
        <taxon>Saccoglossus</taxon>
    </lineage>
</organism>